<feature type="transmembrane region" description="Helical" evidence="1">
    <location>
        <begin position="337"/>
        <end position="356"/>
    </location>
</feature>
<dbReference type="PATRIC" id="fig|572264.18.peg.1076"/>
<dbReference type="KEGG" id="bcx:BCA_1127"/>
<dbReference type="Proteomes" id="UP000002210">
    <property type="component" value="Chromosome"/>
</dbReference>
<dbReference type="PANTHER" id="PTHR34978:SF3">
    <property type="entry name" value="SLR0241 PROTEIN"/>
    <property type="match status" value="1"/>
</dbReference>
<proteinExistence type="predicted"/>
<dbReference type="Pfam" id="PF05569">
    <property type="entry name" value="Peptidase_M56"/>
    <property type="match status" value="1"/>
</dbReference>
<dbReference type="InterPro" id="IPR052173">
    <property type="entry name" value="Beta-lactam_resp_regulator"/>
</dbReference>
<reference evidence="3 4" key="1">
    <citation type="submission" date="2009-02" db="EMBL/GenBank/DDBJ databases">
        <title>Genome sequence of Bacillus cereus 03BB102.</title>
        <authorList>
            <person name="Dodson R.J."/>
            <person name="Jackson P."/>
            <person name="Munk A.C."/>
            <person name="Brettin T."/>
            <person name="Bruce D."/>
            <person name="Detter C."/>
            <person name="Tapia R."/>
            <person name="Han C."/>
            <person name="Sutton G."/>
            <person name="Sims D."/>
        </authorList>
    </citation>
    <scope>NUCLEOTIDE SEQUENCE [LARGE SCALE GENOMIC DNA]</scope>
    <source>
        <strain evidence="3 4">03BB102</strain>
    </source>
</reference>
<protein>
    <submittedName>
        <fullName evidence="3">Methicillin resistance mecR1 protein</fullName>
    </submittedName>
</protein>
<feature type="domain" description="Peptidase M56" evidence="2">
    <location>
        <begin position="17"/>
        <end position="327"/>
    </location>
</feature>
<evidence type="ECO:0000259" key="2">
    <source>
        <dbReference type="Pfam" id="PF05569"/>
    </source>
</evidence>
<evidence type="ECO:0000256" key="1">
    <source>
        <dbReference type="SAM" id="Phobius"/>
    </source>
</evidence>
<accession>A0A158RPY4</accession>
<feature type="transmembrane region" description="Helical" evidence="1">
    <location>
        <begin position="246"/>
        <end position="265"/>
    </location>
</feature>
<dbReference type="EMBL" id="CP001407">
    <property type="protein sequence ID" value="ACO29326.1"/>
    <property type="molecule type" value="Genomic_DNA"/>
</dbReference>
<evidence type="ECO:0000313" key="4">
    <source>
        <dbReference type="Proteomes" id="UP000002210"/>
    </source>
</evidence>
<feature type="transmembrane region" description="Helical" evidence="1">
    <location>
        <begin position="189"/>
        <end position="207"/>
    </location>
</feature>
<keyword evidence="1" id="KW-1133">Transmembrane helix</keyword>
<dbReference type="InterPro" id="IPR008756">
    <property type="entry name" value="Peptidase_M56"/>
</dbReference>
<feature type="transmembrane region" description="Helical" evidence="1">
    <location>
        <begin position="20"/>
        <end position="38"/>
    </location>
</feature>
<gene>
    <name evidence="3" type="ordered locus">BCA_1127</name>
</gene>
<dbReference type="Gene3D" id="1.10.3950.10">
    <property type="entry name" value="putative ecf-type sigma factor negative effector from bacillus cereus"/>
    <property type="match status" value="1"/>
</dbReference>
<keyword evidence="1" id="KW-0812">Transmembrane</keyword>
<dbReference type="Gene3D" id="3.30.2010.10">
    <property type="entry name" value="Metalloproteases ('zincins'), catalytic domain"/>
    <property type="match status" value="1"/>
</dbReference>
<feature type="transmembrane region" description="Helical" evidence="1">
    <location>
        <begin position="135"/>
        <end position="154"/>
    </location>
</feature>
<sequence length="649" mass="75725">MMDVLINVYLSHFFDWLIETSLMASILVGFILCIKVLFRNKLTPRWQYMLWIVLVIRLLLPWSPDSSYSIYSLFSYNSSVSEAIQKNTFSPENTVNNEMKHTVEVEPNSETVTKNSEPEVNASAEQQTTLSLYKIALYVWLAGVIGLAVITFITNRRLYSYIKKQPDITDEQVVTVFNRCKQSMKMKKAVSLRLAGKIASPTVFSFFRPKVLLSKKHMKVLNEQQLQYVFYHELAHIKRNDVAVNWIMYSLLLLNWFNPILWYAYFCMREDQELACDAYALTFIDKEEQIAYGHTIITLLEHYSYQAPSLANLSRNKRTLKRRIVMIKKFQKKSYRLSLLGVIAIAAIAGGFLLNARITEGDERQKEKVVENKQSKAAFEKAIETVYGTPENASREWGMSIKSYKRDTDFLYLAEKNFTKKEFEQYVQLFKEASEIQKQAMVKKNVPENYDGDTKEFNLERLNKTDQEKLTSIQKKLNPFNDKLQKSLTYTMEEAKEHVPYQIKEPTYIPEGYELKREWADSYFGRDVELVIKSEYTKGKYGFTIYQSRMYMDGNVNGGKDPLHYMMPGEENLESYSLDGKEMVYNKYSQGESKLKGLKMFVPAQGKNSDYQIVIVNDIFTRDTKIYEEIIDDDLTKKEMEKILLSMSK</sequence>
<organism evidence="3 4">
    <name type="scientific">Bacillus cereus (strain 03BB102)</name>
    <dbReference type="NCBI Taxonomy" id="572264"/>
    <lineage>
        <taxon>Bacteria</taxon>
        <taxon>Bacillati</taxon>
        <taxon>Bacillota</taxon>
        <taxon>Bacilli</taxon>
        <taxon>Bacillales</taxon>
        <taxon>Bacillaceae</taxon>
        <taxon>Bacillus</taxon>
        <taxon>Bacillus cereus group</taxon>
    </lineage>
</organism>
<dbReference type="InterPro" id="IPR038267">
    <property type="entry name" value="ECF_sigma_eff"/>
</dbReference>
<dbReference type="PANTHER" id="PTHR34978">
    <property type="entry name" value="POSSIBLE SENSOR-TRANSDUCER PROTEIN BLAR"/>
    <property type="match status" value="1"/>
</dbReference>
<keyword evidence="1" id="KW-0472">Membrane</keyword>
<dbReference type="RefSeq" id="WP_000969530.1">
    <property type="nucleotide sequence ID" value="NC_012472.1"/>
</dbReference>
<evidence type="ECO:0000313" key="3">
    <source>
        <dbReference type="EMBL" id="ACO29326.1"/>
    </source>
</evidence>
<name>A0A158RPY4_BACC3</name>
<dbReference type="AlphaFoldDB" id="A0A158RPY4"/>
<feature type="transmembrane region" description="Helical" evidence="1">
    <location>
        <begin position="45"/>
        <end position="63"/>
    </location>
</feature>
<dbReference type="CDD" id="cd07341">
    <property type="entry name" value="M56_BlaR1_MecR1_like"/>
    <property type="match status" value="1"/>
</dbReference>